<keyword evidence="2" id="KW-1185">Reference proteome</keyword>
<sequence>MILNLKFFIFLILIFYIILFVNLINAAPINKGSIRKEPRFQCDSFSKKCPFGMRCRGGFCK</sequence>
<organism evidence="1 2">
    <name type="scientific">Meloidogyne enterolobii</name>
    <name type="common">Root-knot nematode worm</name>
    <name type="synonym">Meloidogyne mayaguensis</name>
    <dbReference type="NCBI Taxonomy" id="390850"/>
    <lineage>
        <taxon>Eukaryota</taxon>
        <taxon>Metazoa</taxon>
        <taxon>Ecdysozoa</taxon>
        <taxon>Nematoda</taxon>
        <taxon>Chromadorea</taxon>
        <taxon>Rhabditida</taxon>
        <taxon>Tylenchina</taxon>
        <taxon>Tylenchomorpha</taxon>
        <taxon>Tylenchoidea</taxon>
        <taxon>Meloidogynidae</taxon>
        <taxon>Meloidogyninae</taxon>
        <taxon>Meloidogyne</taxon>
    </lineage>
</organism>
<protein>
    <submittedName>
        <fullName evidence="1">Uncharacterized protein</fullName>
    </submittedName>
</protein>
<evidence type="ECO:0000313" key="1">
    <source>
        <dbReference type="EMBL" id="CAK5036523.1"/>
    </source>
</evidence>
<reference evidence="1" key="1">
    <citation type="submission" date="2023-11" db="EMBL/GenBank/DDBJ databases">
        <authorList>
            <person name="Poullet M."/>
        </authorList>
    </citation>
    <scope>NUCLEOTIDE SEQUENCE</scope>
    <source>
        <strain evidence="1">E1834</strain>
    </source>
</reference>
<comment type="caution">
    <text evidence="1">The sequence shown here is derived from an EMBL/GenBank/DDBJ whole genome shotgun (WGS) entry which is preliminary data.</text>
</comment>
<accession>A0ACB0Y8K3</accession>
<dbReference type="EMBL" id="CAVMJV010000008">
    <property type="protein sequence ID" value="CAK5036523.1"/>
    <property type="molecule type" value="Genomic_DNA"/>
</dbReference>
<gene>
    <name evidence="1" type="ORF">MENTE1834_LOCUS9057</name>
</gene>
<proteinExistence type="predicted"/>
<dbReference type="Proteomes" id="UP001497535">
    <property type="component" value="Unassembled WGS sequence"/>
</dbReference>
<name>A0ACB0Y8K3_MELEN</name>
<evidence type="ECO:0000313" key="2">
    <source>
        <dbReference type="Proteomes" id="UP001497535"/>
    </source>
</evidence>